<sequence length="175" mass="19609">MSSNKKISVMWDHFMDINRKHPTIGVIRRNEITQSSRAPVSVTGVGDACGSSDGDGTNGTTNSSNGGEIINSAHYNVEESCELRYTLLGCVPLEEAHTDRNLAKIIKEEYPLKWWKTHRAIYPHPYQIAIQKLNAVASSVPCERVFSAAGNILNERRTRLGIRKLQQLIFLNQNM</sequence>
<evidence type="ECO:0000259" key="2">
    <source>
        <dbReference type="Pfam" id="PF05699"/>
    </source>
</evidence>
<dbReference type="Pfam" id="PF05699">
    <property type="entry name" value="Dimer_Tnp_hAT"/>
    <property type="match status" value="1"/>
</dbReference>
<evidence type="ECO:0000256" key="1">
    <source>
        <dbReference type="SAM" id="MobiDB-lite"/>
    </source>
</evidence>
<feature type="region of interest" description="Disordered" evidence="1">
    <location>
        <begin position="37"/>
        <end position="65"/>
    </location>
</feature>
<dbReference type="InterPro" id="IPR008906">
    <property type="entry name" value="HATC_C_dom"/>
</dbReference>
<dbReference type="InterPro" id="IPR012337">
    <property type="entry name" value="RNaseH-like_sf"/>
</dbReference>
<proteinExistence type="predicted"/>
<evidence type="ECO:0000313" key="3">
    <source>
        <dbReference type="EMBL" id="CAH2090005.1"/>
    </source>
</evidence>
<accession>A0AAU9TZT6</accession>
<comment type="caution">
    <text evidence="3">The sequence shown here is derived from an EMBL/GenBank/DDBJ whole genome shotgun (WGS) entry which is preliminary data.</text>
</comment>
<name>A0AAU9TZT6_EUPED</name>
<evidence type="ECO:0000313" key="4">
    <source>
        <dbReference type="Proteomes" id="UP001153954"/>
    </source>
</evidence>
<dbReference type="EMBL" id="CAKOGL010000009">
    <property type="protein sequence ID" value="CAH2090005.1"/>
    <property type="molecule type" value="Genomic_DNA"/>
</dbReference>
<dbReference type="GO" id="GO:0046983">
    <property type="term" value="F:protein dimerization activity"/>
    <property type="evidence" value="ECO:0007669"/>
    <property type="project" value="InterPro"/>
</dbReference>
<feature type="domain" description="HAT C-terminal dimerisation" evidence="2">
    <location>
        <begin position="98"/>
        <end position="175"/>
    </location>
</feature>
<dbReference type="PANTHER" id="PTHR47611:SF3">
    <property type="entry name" value="HAT C-TERMINAL DIMERISATION DOMAIN-CONTAINING PROTEIN"/>
    <property type="match status" value="1"/>
</dbReference>
<protein>
    <recommendedName>
        <fullName evidence="2">HAT C-terminal dimerisation domain-containing protein</fullName>
    </recommendedName>
</protein>
<dbReference type="AlphaFoldDB" id="A0AAU9TZT6"/>
<keyword evidence="4" id="KW-1185">Reference proteome</keyword>
<reference evidence="3" key="1">
    <citation type="submission" date="2022-03" db="EMBL/GenBank/DDBJ databases">
        <authorList>
            <person name="Tunstrom K."/>
        </authorList>
    </citation>
    <scope>NUCLEOTIDE SEQUENCE</scope>
</reference>
<feature type="compositionally biased region" description="Low complexity" evidence="1">
    <location>
        <begin position="50"/>
        <end position="65"/>
    </location>
</feature>
<organism evidence="3 4">
    <name type="scientific">Euphydryas editha</name>
    <name type="common">Edith's checkerspot</name>
    <dbReference type="NCBI Taxonomy" id="104508"/>
    <lineage>
        <taxon>Eukaryota</taxon>
        <taxon>Metazoa</taxon>
        <taxon>Ecdysozoa</taxon>
        <taxon>Arthropoda</taxon>
        <taxon>Hexapoda</taxon>
        <taxon>Insecta</taxon>
        <taxon>Pterygota</taxon>
        <taxon>Neoptera</taxon>
        <taxon>Endopterygota</taxon>
        <taxon>Lepidoptera</taxon>
        <taxon>Glossata</taxon>
        <taxon>Ditrysia</taxon>
        <taxon>Papilionoidea</taxon>
        <taxon>Nymphalidae</taxon>
        <taxon>Nymphalinae</taxon>
        <taxon>Euphydryas</taxon>
    </lineage>
</organism>
<gene>
    <name evidence="3" type="ORF">EEDITHA_LOCUS6007</name>
</gene>
<dbReference type="PANTHER" id="PTHR47611">
    <property type="entry name" value="HAT DIMERISATION DOMAIN, C-TERMINAL"/>
    <property type="match status" value="1"/>
</dbReference>
<dbReference type="Proteomes" id="UP001153954">
    <property type="component" value="Unassembled WGS sequence"/>
</dbReference>
<dbReference type="SUPFAM" id="SSF53098">
    <property type="entry name" value="Ribonuclease H-like"/>
    <property type="match status" value="1"/>
</dbReference>